<reference evidence="3" key="1">
    <citation type="submission" date="2025-08" db="UniProtKB">
        <authorList>
            <consortium name="RefSeq"/>
        </authorList>
    </citation>
    <scope>IDENTIFICATION</scope>
    <source>
        <tissue evidence="3">Whole organism</tissue>
    </source>
</reference>
<protein>
    <submittedName>
        <fullName evidence="3">Fibronectin-binding protein A-like</fullName>
    </submittedName>
</protein>
<evidence type="ECO:0000256" key="1">
    <source>
        <dbReference type="SAM" id="MobiDB-lite"/>
    </source>
</evidence>
<feature type="region of interest" description="Disordered" evidence="1">
    <location>
        <begin position="1"/>
        <end position="30"/>
    </location>
</feature>
<organism evidence="2 3">
    <name type="scientific">Frankliniella occidentalis</name>
    <name type="common">Western flower thrips</name>
    <name type="synonym">Euthrips occidentalis</name>
    <dbReference type="NCBI Taxonomy" id="133901"/>
    <lineage>
        <taxon>Eukaryota</taxon>
        <taxon>Metazoa</taxon>
        <taxon>Ecdysozoa</taxon>
        <taxon>Arthropoda</taxon>
        <taxon>Hexapoda</taxon>
        <taxon>Insecta</taxon>
        <taxon>Pterygota</taxon>
        <taxon>Neoptera</taxon>
        <taxon>Paraneoptera</taxon>
        <taxon>Thysanoptera</taxon>
        <taxon>Terebrantia</taxon>
        <taxon>Thripoidea</taxon>
        <taxon>Thripidae</taxon>
        <taxon>Frankliniella</taxon>
    </lineage>
</organism>
<accession>A0A9C6UCN4</accession>
<feature type="region of interest" description="Disordered" evidence="1">
    <location>
        <begin position="142"/>
        <end position="181"/>
    </location>
</feature>
<dbReference type="AlphaFoldDB" id="A0A9C6UCN4"/>
<dbReference type="Proteomes" id="UP000504606">
    <property type="component" value="Unplaced"/>
</dbReference>
<dbReference type="RefSeq" id="XP_052126623.1">
    <property type="nucleotide sequence ID" value="XM_052270663.1"/>
</dbReference>
<dbReference type="KEGG" id="foc:127750104"/>
<gene>
    <name evidence="3" type="primary">LOC127750104</name>
</gene>
<feature type="compositionally biased region" description="Basic and acidic residues" evidence="1">
    <location>
        <begin position="15"/>
        <end position="27"/>
    </location>
</feature>
<feature type="region of interest" description="Disordered" evidence="1">
    <location>
        <begin position="77"/>
        <end position="96"/>
    </location>
</feature>
<sequence>MDNSSLSLHVPSSIRVKEQQEKRKAEQSQKISSFGPGDLVWVRCIRRGIIKWVPGQIESVESSVSYNVQVKDRVRQVSSSHLRPRSPGANCIEEDPLAGIQPTNPQIPEGMPPVIPPVVILEQPAPSTPASPVVEPIVPETPKKTPVIQDTPRTPVVDVPKTPVRPAPEVKNTPKVVKQPQAPVVEDAPVFSRKGRQIIRPKRLLD</sequence>
<evidence type="ECO:0000313" key="3">
    <source>
        <dbReference type="RefSeq" id="XP_052126623.1"/>
    </source>
</evidence>
<evidence type="ECO:0000313" key="2">
    <source>
        <dbReference type="Proteomes" id="UP000504606"/>
    </source>
</evidence>
<proteinExistence type="predicted"/>
<name>A0A9C6UCN4_FRAOC</name>
<keyword evidence="2" id="KW-1185">Reference proteome</keyword>
<dbReference type="GeneID" id="127750104"/>